<name>A0AAE5TYV6_9HYPH</name>
<dbReference type="EMBL" id="CP034998">
    <property type="protein sequence ID" value="QAS79076.1"/>
    <property type="molecule type" value="Genomic_DNA"/>
</dbReference>
<evidence type="ECO:0000256" key="1">
    <source>
        <dbReference type="SAM" id="MobiDB-lite"/>
    </source>
</evidence>
<feature type="region of interest" description="Disordered" evidence="1">
    <location>
        <begin position="1"/>
        <end position="28"/>
    </location>
</feature>
<proteinExistence type="predicted"/>
<protein>
    <submittedName>
        <fullName evidence="2">Uncharacterized protein</fullName>
    </submittedName>
</protein>
<gene>
    <name evidence="2" type="ORF">CO657_13805</name>
</gene>
<dbReference type="KEGG" id="rad:CO657_13805"/>
<dbReference type="AlphaFoldDB" id="A0AAE5TYV6"/>
<evidence type="ECO:0000313" key="3">
    <source>
        <dbReference type="Proteomes" id="UP000220927"/>
    </source>
</evidence>
<accession>A0AAE5TYV6</accession>
<evidence type="ECO:0000313" key="2">
    <source>
        <dbReference type="EMBL" id="QAS79076.1"/>
    </source>
</evidence>
<keyword evidence="3" id="KW-1185">Reference proteome</keyword>
<organism evidence="2 3">
    <name type="scientific">Rhizobium acidisoli</name>
    <dbReference type="NCBI Taxonomy" id="1538158"/>
    <lineage>
        <taxon>Bacteria</taxon>
        <taxon>Pseudomonadati</taxon>
        <taxon>Pseudomonadota</taxon>
        <taxon>Alphaproteobacteria</taxon>
        <taxon>Hyphomicrobiales</taxon>
        <taxon>Rhizobiaceae</taxon>
        <taxon>Rhizobium/Agrobacterium group</taxon>
        <taxon>Rhizobium</taxon>
    </lineage>
</organism>
<sequence>MMVGTERSPLVSFAPPAGRRCRQADEGPKQALTKGYRYVEHDEGAGQVEAGSRALDGECAGARGWAERCADPG</sequence>
<dbReference type="Proteomes" id="UP000220927">
    <property type="component" value="Chromosome"/>
</dbReference>
<reference evidence="2 3" key="1">
    <citation type="submission" date="2019-01" db="EMBL/GenBank/DDBJ databases">
        <title>Genomic insights into the origins and evolution of symbiotic genes in the Phaseolus vulgaris microsymbionts.</title>
        <authorList>
            <person name="Tong W."/>
        </authorList>
    </citation>
    <scope>NUCLEOTIDE SEQUENCE [LARGE SCALE GENOMIC DNA]</scope>
    <source>
        <strain evidence="2 3">FH23</strain>
    </source>
</reference>